<protein>
    <recommendedName>
        <fullName evidence="1">diguanylate cyclase</fullName>
        <ecNumber evidence="1">2.7.7.65</ecNumber>
    </recommendedName>
</protein>
<dbReference type="Gene3D" id="3.40.50.2300">
    <property type="match status" value="1"/>
</dbReference>
<feature type="domain" description="GGDEF" evidence="5">
    <location>
        <begin position="166"/>
        <end position="301"/>
    </location>
</feature>
<dbReference type="InterPro" id="IPR043128">
    <property type="entry name" value="Rev_trsase/Diguanyl_cyclase"/>
</dbReference>
<organism evidence="6 7">
    <name type="scientific">Rhizobium lusitanum</name>
    <dbReference type="NCBI Taxonomy" id="293958"/>
    <lineage>
        <taxon>Bacteria</taxon>
        <taxon>Pseudomonadati</taxon>
        <taxon>Pseudomonadota</taxon>
        <taxon>Alphaproteobacteria</taxon>
        <taxon>Hyphomicrobiales</taxon>
        <taxon>Rhizobiaceae</taxon>
        <taxon>Rhizobium/Agrobacterium group</taxon>
        <taxon>Rhizobium</taxon>
    </lineage>
</organism>
<evidence type="ECO:0000313" key="7">
    <source>
        <dbReference type="Proteomes" id="UP000483035"/>
    </source>
</evidence>
<proteinExistence type="predicted"/>
<dbReference type="AlphaFoldDB" id="A0A6L9UHR4"/>
<dbReference type="PANTHER" id="PTHR45138">
    <property type="entry name" value="REGULATORY COMPONENTS OF SENSORY TRANSDUCTION SYSTEM"/>
    <property type="match status" value="1"/>
</dbReference>
<dbReference type="Proteomes" id="UP000483035">
    <property type="component" value="Unassembled WGS sequence"/>
</dbReference>
<evidence type="ECO:0000259" key="4">
    <source>
        <dbReference type="PROSITE" id="PS50110"/>
    </source>
</evidence>
<keyword evidence="3" id="KW-0597">Phosphoprotein</keyword>
<accession>A0A6L9UHR4</accession>
<dbReference type="GO" id="GO:0000160">
    <property type="term" value="P:phosphorelay signal transduction system"/>
    <property type="evidence" value="ECO:0007669"/>
    <property type="project" value="InterPro"/>
</dbReference>
<dbReference type="InterPro" id="IPR029787">
    <property type="entry name" value="Nucleotide_cyclase"/>
</dbReference>
<dbReference type="RefSeq" id="WP_163994616.1">
    <property type="nucleotide sequence ID" value="NZ_WUEY01000042.1"/>
</dbReference>
<dbReference type="FunFam" id="3.30.70.270:FF:000001">
    <property type="entry name" value="Diguanylate cyclase domain protein"/>
    <property type="match status" value="1"/>
</dbReference>
<name>A0A6L9UHR4_9HYPH</name>
<evidence type="ECO:0000256" key="3">
    <source>
        <dbReference type="PROSITE-ProRule" id="PRU00169"/>
    </source>
</evidence>
<dbReference type="SMART" id="SM00448">
    <property type="entry name" value="REC"/>
    <property type="match status" value="1"/>
</dbReference>
<dbReference type="PROSITE" id="PS50110">
    <property type="entry name" value="RESPONSE_REGULATORY"/>
    <property type="match status" value="1"/>
</dbReference>
<comment type="caution">
    <text evidence="6">The sequence shown here is derived from an EMBL/GenBank/DDBJ whole genome shotgun (WGS) entry which is preliminary data.</text>
</comment>
<dbReference type="PROSITE" id="PS50887">
    <property type="entry name" value="GGDEF"/>
    <property type="match status" value="1"/>
</dbReference>
<reference evidence="6 7" key="1">
    <citation type="submission" date="2019-12" db="EMBL/GenBank/DDBJ databases">
        <title>Rhizobium genotypes associated with high levels of biological nitrogen fixation by grain legumes in a temperate-maritime cropping system.</title>
        <authorList>
            <person name="Maluk M."/>
            <person name="Francesc Ferrando Molina F."/>
            <person name="Lopez Del Egido L."/>
            <person name="Lafos M."/>
            <person name="Langarica-Fuentes A."/>
            <person name="Gebre Yohannes G."/>
            <person name="Young M.W."/>
            <person name="Martin P."/>
            <person name="Gantlett R."/>
            <person name="Kenicer G."/>
            <person name="Hawes C."/>
            <person name="Begg G.S."/>
            <person name="Quilliam R.S."/>
            <person name="Squire G.R."/>
            <person name="Poole P.S."/>
            <person name="Young P.W."/>
            <person name="Iannetta P.M."/>
            <person name="James E.K."/>
        </authorList>
    </citation>
    <scope>NUCLEOTIDE SEQUENCE [LARGE SCALE GENOMIC DNA]</scope>
    <source>
        <strain evidence="6 7">JHI1118</strain>
    </source>
</reference>
<evidence type="ECO:0000259" key="5">
    <source>
        <dbReference type="PROSITE" id="PS50887"/>
    </source>
</evidence>
<dbReference type="GO" id="GO:0052621">
    <property type="term" value="F:diguanylate cyclase activity"/>
    <property type="evidence" value="ECO:0007669"/>
    <property type="project" value="UniProtKB-EC"/>
</dbReference>
<dbReference type="CDD" id="cd01949">
    <property type="entry name" value="GGDEF"/>
    <property type="match status" value="1"/>
</dbReference>
<comment type="catalytic activity">
    <reaction evidence="2">
        <text>2 GTP = 3',3'-c-di-GMP + 2 diphosphate</text>
        <dbReference type="Rhea" id="RHEA:24898"/>
        <dbReference type="ChEBI" id="CHEBI:33019"/>
        <dbReference type="ChEBI" id="CHEBI:37565"/>
        <dbReference type="ChEBI" id="CHEBI:58805"/>
        <dbReference type="EC" id="2.7.7.65"/>
    </reaction>
</comment>
<dbReference type="EMBL" id="WUEY01000042">
    <property type="protein sequence ID" value="NEI74861.1"/>
    <property type="molecule type" value="Genomic_DNA"/>
</dbReference>
<evidence type="ECO:0000313" key="6">
    <source>
        <dbReference type="EMBL" id="NEI74861.1"/>
    </source>
</evidence>
<dbReference type="SUPFAM" id="SSF52172">
    <property type="entry name" value="CheY-like"/>
    <property type="match status" value="1"/>
</dbReference>
<dbReference type="GO" id="GO:0005886">
    <property type="term" value="C:plasma membrane"/>
    <property type="evidence" value="ECO:0007669"/>
    <property type="project" value="TreeGrafter"/>
</dbReference>
<feature type="domain" description="Response regulatory" evidence="4">
    <location>
        <begin position="8"/>
        <end position="123"/>
    </location>
</feature>
<sequence>MSEITRPTVLVVDDERINRTLLAELLQDECRVVLAKDGASALQRIAQEKITLILLDAMMPDMDGYEVLRRLMTNETTRDIGVIFVTGQADEEDEERGLRLGAVDYITKPIRPLLVRARVRNHLKLALQREELEQLTLRDELTGITNRRGFDQAFDLACRNAVKAGEALGLAMIDVDHFKLYNDHYGHAAGDATLRRVAAVLAGAGQRSSDIIARYGGEEFALVTQRAADLPALLERARTCLEDMEIAHAASPTADWVTISCGGVIAAAAHLKQPDKLLQEADGALYEAKRQGRNRTVIRDMPVAVLVSHADRA</sequence>
<dbReference type="Pfam" id="PF00990">
    <property type="entry name" value="GGDEF"/>
    <property type="match status" value="1"/>
</dbReference>
<dbReference type="SUPFAM" id="SSF55073">
    <property type="entry name" value="Nucleotide cyclase"/>
    <property type="match status" value="1"/>
</dbReference>
<dbReference type="InterPro" id="IPR050469">
    <property type="entry name" value="Diguanylate_Cyclase"/>
</dbReference>
<dbReference type="NCBIfam" id="TIGR00254">
    <property type="entry name" value="GGDEF"/>
    <property type="match status" value="1"/>
</dbReference>
<dbReference type="InterPro" id="IPR000160">
    <property type="entry name" value="GGDEF_dom"/>
</dbReference>
<dbReference type="PANTHER" id="PTHR45138:SF9">
    <property type="entry name" value="DIGUANYLATE CYCLASE DGCM-RELATED"/>
    <property type="match status" value="1"/>
</dbReference>
<dbReference type="InterPro" id="IPR011006">
    <property type="entry name" value="CheY-like_superfamily"/>
</dbReference>
<evidence type="ECO:0000256" key="1">
    <source>
        <dbReference type="ARBA" id="ARBA00012528"/>
    </source>
</evidence>
<dbReference type="Gene3D" id="3.30.70.270">
    <property type="match status" value="1"/>
</dbReference>
<dbReference type="Pfam" id="PF00072">
    <property type="entry name" value="Response_reg"/>
    <property type="match status" value="1"/>
</dbReference>
<dbReference type="GO" id="GO:1902201">
    <property type="term" value="P:negative regulation of bacterial-type flagellum-dependent cell motility"/>
    <property type="evidence" value="ECO:0007669"/>
    <property type="project" value="TreeGrafter"/>
</dbReference>
<dbReference type="SMART" id="SM00267">
    <property type="entry name" value="GGDEF"/>
    <property type="match status" value="1"/>
</dbReference>
<dbReference type="EC" id="2.7.7.65" evidence="1"/>
<evidence type="ECO:0000256" key="2">
    <source>
        <dbReference type="ARBA" id="ARBA00034247"/>
    </source>
</evidence>
<feature type="modified residue" description="4-aspartylphosphate" evidence="3">
    <location>
        <position position="56"/>
    </location>
</feature>
<gene>
    <name evidence="6" type="ORF">GR212_35575</name>
</gene>
<dbReference type="GO" id="GO:0043709">
    <property type="term" value="P:cell adhesion involved in single-species biofilm formation"/>
    <property type="evidence" value="ECO:0007669"/>
    <property type="project" value="TreeGrafter"/>
</dbReference>
<dbReference type="InterPro" id="IPR001789">
    <property type="entry name" value="Sig_transdc_resp-reg_receiver"/>
</dbReference>